<gene>
    <name evidence="2" type="ORF">AWC06_15700</name>
</gene>
<name>A0A1X1USC8_9MYCO</name>
<organism evidence="2 3">
    <name type="scientific">Mycobacterium fragae</name>
    <dbReference type="NCBI Taxonomy" id="1260918"/>
    <lineage>
        <taxon>Bacteria</taxon>
        <taxon>Bacillati</taxon>
        <taxon>Actinomycetota</taxon>
        <taxon>Actinomycetes</taxon>
        <taxon>Mycobacteriales</taxon>
        <taxon>Mycobacteriaceae</taxon>
        <taxon>Mycobacterium</taxon>
    </lineage>
</organism>
<keyword evidence="3" id="KW-1185">Reference proteome</keyword>
<dbReference type="Proteomes" id="UP000194000">
    <property type="component" value="Unassembled WGS sequence"/>
</dbReference>
<evidence type="ECO:0000313" key="3">
    <source>
        <dbReference type="Proteomes" id="UP000194000"/>
    </source>
</evidence>
<dbReference type="EMBL" id="LQOW01000024">
    <property type="protein sequence ID" value="ORV59578.1"/>
    <property type="molecule type" value="Genomic_DNA"/>
</dbReference>
<evidence type="ECO:0000256" key="1">
    <source>
        <dbReference type="SAM" id="MobiDB-lite"/>
    </source>
</evidence>
<dbReference type="AlphaFoldDB" id="A0A1X1USC8"/>
<sequence>MFRNQVNLSPTAFLAREAVQNSSDAFWRFQRDHPADKLKLRVVFRFVELTGTAKASMIESLGLGALNQRRGSAAFRKPPVGPGTALDHLEDSDVPLTLLYVEDYSTHGLYGHPSHTRDSIMFRAMLEVGGSEKDSGVGGSYGFGKAALVGVSKAKVIVAHTTFEPSEQDPARTRLLGVTWWRSHEADDEHYGGRAIFAGEGTEDKRINPFEDDEAEEVAERLGFRPRNPDNLNELGTSFLIVDPLVDPSELIDQLAIWWWPALEDHMFDVEVVTPDSRVTTPRPAMLPVVAQFLTPYRIAKKEQEPQDPNREQYASGIWRNTNRAGGSDLGGLGLVVADDPIGMDGEPAEGTAVVALMRNPRMIIRYQEYKQRIPLRGVFVASDKSNELLQETEPSSHDAWSTDPSTDVSEMATLTAQAVLDKIRRSVSKMAKEVAPPPPRTPRALSHFAKLMSGFVGKKRGPKPKPGPGGEPIELQFPKGTSLSVVGDDQVKVTSDFTVRVADDAPKSTCDVTVSCQLHVSEDENPNGATLPVLIAPEGKDHGFTKDGDGAWSGPITKTKKTTFSVTSEPYSNLWTTTVQPVVTVDSWSEQ</sequence>
<feature type="region of interest" description="Disordered" evidence="1">
    <location>
        <begin position="456"/>
        <end position="478"/>
    </location>
</feature>
<protein>
    <submittedName>
        <fullName evidence="2">Uncharacterized protein</fullName>
    </submittedName>
</protein>
<dbReference type="STRING" id="1260918.AWC06_15700"/>
<comment type="caution">
    <text evidence="2">The sequence shown here is derived from an EMBL/GenBank/DDBJ whole genome shotgun (WGS) entry which is preliminary data.</text>
</comment>
<reference evidence="2 3" key="1">
    <citation type="submission" date="2016-01" db="EMBL/GenBank/DDBJ databases">
        <title>The new phylogeny of the genus Mycobacterium.</title>
        <authorList>
            <person name="Tarcisio F."/>
            <person name="Conor M."/>
            <person name="Antonella G."/>
            <person name="Elisabetta G."/>
            <person name="Giulia F.S."/>
            <person name="Sara T."/>
            <person name="Anna F."/>
            <person name="Clotilde B."/>
            <person name="Roberto B."/>
            <person name="Veronica D.S."/>
            <person name="Fabio R."/>
            <person name="Monica P."/>
            <person name="Olivier J."/>
            <person name="Enrico T."/>
            <person name="Nicola S."/>
        </authorList>
    </citation>
    <scope>NUCLEOTIDE SEQUENCE [LARGE SCALE GENOMIC DNA]</scope>
    <source>
        <strain evidence="2 3">DSM 45731</strain>
    </source>
</reference>
<proteinExistence type="predicted"/>
<accession>A0A1X1USC8</accession>
<evidence type="ECO:0000313" key="2">
    <source>
        <dbReference type="EMBL" id="ORV59578.1"/>
    </source>
</evidence>